<dbReference type="SUPFAM" id="SSF52058">
    <property type="entry name" value="L domain-like"/>
    <property type="match status" value="1"/>
</dbReference>
<evidence type="ECO:0000256" key="11">
    <source>
        <dbReference type="ARBA" id="ARBA00022974"/>
    </source>
</evidence>
<dbReference type="PANTHER" id="PTHR45712:SF6">
    <property type="entry name" value="LUMICAN"/>
    <property type="match status" value="1"/>
</dbReference>
<keyword evidence="10" id="KW-0677">Repeat</keyword>
<dbReference type="SMART" id="SM00013">
    <property type="entry name" value="LRRNT"/>
    <property type="match status" value="1"/>
</dbReference>
<evidence type="ECO:0000313" key="15">
    <source>
        <dbReference type="Proteomes" id="UP000186698"/>
    </source>
</evidence>
<reference evidence="15" key="1">
    <citation type="submission" date="2024-06" db="UniProtKB">
        <authorList>
            <consortium name="RefSeq"/>
        </authorList>
    </citation>
    <scope>NUCLEOTIDE SEQUENCE [LARGE SCALE GENOMIC DNA]</scope>
    <source>
        <strain evidence="15">J_2021</strain>
    </source>
</reference>
<dbReference type="OMA" id="DCPINFP"/>
<reference evidence="16" key="2">
    <citation type="submission" date="2025-08" db="UniProtKB">
        <authorList>
            <consortium name="RefSeq"/>
        </authorList>
    </citation>
    <scope>IDENTIFICATION</scope>
    <source>
        <strain evidence="16">J_2021</strain>
        <tissue evidence="16">Erythrocytes</tissue>
    </source>
</reference>
<dbReference type="SMART" id="SM00365">
    <property type="entry name" value="LRR_SD22"/>
    <property type="match status" value="5"/>
</dbReference>
<dbReference type="GeneID" id="108713179"/>
<feature type="domain" description="LRRNT" evidence="14">
    <location>
        <begin position="49"/>
        <end position="83"/>
    </location>
</feature>
<name>A0A1L8GUS2_XENLA</name>
<dbReference type="InterPro" id="IPR000372">
    <property type="entry name" value="LRRNT"/>
</dbReference>
<dbReference type="Gene3D" id="3.80.10.10">
    <property type="entry name" value="Ribonuclease Inhibitor"/>
    <property type="match status" value="3"/>
</dbReference>
<sequence length="353" mass="39674">MHLHFIPFFAVLISGILCTFYDYGYDGGYAAPEGDYYVSSLSLGPSTANCAPECTCPFNYPSAMYCDNRKLKTIPMIPAGIQYLYLQSNLIEAIEEDAFKNVTELKWLILDHNQLTNAKIKKNAFSSLKHLVKLYISFNNLTELVGPLPKTMDDLHVTNNKISKITPNILEGLENLTHIHLQHNALKEDSISGAFKGVKQLSYLDLSFNELTKLPKGLPPSITTLYFDNNKIANIPDEYFQGFKSLQYLRLSHNKLKDAGVPGNAFNISSLVELDLSFNELGSIPAVNEGLENLYMQVNKIQKFTLNSFCKVIGPLEYSKIRHLRLDGNNISRIDLPQDMYSCLRVASEIDLG</sequence>
<keyword evidence="13" id="KW-0325">Glycoprotein</keyword>
<dbReference type="AGR" id="Xenbase:XB-GENE-17333707"/>
<keyword evidence="5" id="KW-0964">Secreted</keyword>
<keyword evidence="8" id="KW-0765">Sulfation</keyword>
<dbReference type="Proteomes" id="UP000186698">
    <property type="component" value="Chromosome 3S"/>
</dbReference>
<dbReference type="InterPro" id="IPR050333">
    <property type="entry name" value="SLRP"/>
</dbReference>
<comment type="subcellular location">
    <subcellularLocation>
        <location evidence="1">Secreted</location>
        <location evidence="1">Extracellular space</location>
        <location evidence="1">Extracellular matrix</location>
    </subcellularLocation>
</comment>
<keyword evidence="7" id="KW-0433">Leucine-rich repeat</keyword>
<evidence type="ECO:0000256" key="1">
    <source>
        <dbReference type="ARBA" id="ARBA00004498"/>
    </source>
</evidence>
<proteinExistence type="inferred from homology"/>
<dbReference type="RefSeq" id="XP_018111513.1">
    <property type="nucleotide sequence ID" value="XM_018256024.2"/>
</dbReference>
<evidence type="ECO:0000256" key="2">
    <source>
        <dbReference type="ARBA" id="ARBA00005818"/>
    </source>
</evidence>
<dbReference type="Bgee" id="108713179">
    <property type="expression patterns" value="Expressed in lung and 14 other cell types or tissues"/>
</dbReference>
<dbReference type="GO" id="GO:0005518">
    <property type="term" value="F:collagen binding"/>
    <property type="evidence" value="ECO:0000318"/>
    <property type="project" value="GO_Central"/>
</dbReference>
<dbReference type="STRING" id="8355.A0A1L8GUS2"/>
<evidence type="ECO:0000256" key="5">
    <source>
        <dbReference type="ARBA" id="ARBA00022525"/>
    </source>
</evidence>
<gene>
    <name evidence="16 17" type="primary">lum.S</name>
</gene>
<keyword evidence="12" id="KW-1015">Disulfide bond</keyword>
<dbReference type="Pfam" id="PF13855">
    <property type="entry name" value="LRR_8"/>
    <property type="match status" value="3"/>
</dbReference>
<evidence type="ECO:0000256" key="12">
    <source>
        <dbReference type="ARBA" id="ARBA00023157"/>
    </source>
</evidence>
<evidence type="ECO:0000256" key="6">
    <source>
        <dbReference type="ARBA" id="ARBA00022530"/>
    </source>
</evidence>
<evidence type="ECO:0000256" key="3">
    <source>
        <dbReference type="ARBA" id="ARBA00011719"/>
    </source>
</evidence>
<dbReference type="OrthoDB" id="6359842at2759"/>
<dbReference type="FunFam" id="3.80.10.10:FF:000073">
    <property type="entry name" value="Lumican"/>
    <property type="match status" value="1"/>
</dbReference>
<dbReference type="InterPro" id="IPR032675">
    <property type="entry name" value="LRR_dom_sf"/>
</dbReference>
<evidence type="ECO:0000256" key="13">
    <source>
        <dbReference type="ARBA" id="ARBA00023180"/>
    </source>
</evidence>
<dbReference type="SMART" id="SM00364">
    <property type="entry name" value="LRR_BAC"/>
    <property type="match status" value="4"/>
</dbReference>
<dbReference type="Xenbase" id="XB-GENE-17333707">
    <property type="gene designation" value="lum.S"/>
</dbReference>
<evidence type="ECO:0000256" key="7">
    <source>
        <dbReference type="ARBA" id="ARBA00022614"/>
    </source>
</evidence>
<evidence type="ECO:0000256" key="9">
    <source>
        <dbReference type="ARBA" id="ARBA00022729"/>
    </source>
</evidence>
<dbReference type="PRINTS" id="PR00019">
    <property type="entry name" value="LEURICHRPT"/>
</dbReference>
<keyword evidence="9" id="KW-0732">Signal</keyword>
<dbReference type="GO" id="GO:0005615">
    <property type="term" value="C:extracellular space"/>
    <property type="evidence" value="ECO:0000318"/>
    <property type="project" value="GO_Central"/>
</dbReference>
<comment type="similarity">
    <text evidence="2">Belongs to the small leucine-rich proteoglycan (SLRP) family. SLRP class II subfamily.</text>
</comment>
<protein>
    <recommendedName>
        <fullName evidence="4">Lumican</fullName>
    </recommendedName>
</protein>
<evidence type="ECO:0000256" key="8">
    <source>
        <dbReference type="ARBA" id="ARBA00022641"/>
    </source>
</evidence>
<dbReference type="InterPro" id="IPR001611">
    <property type="entry name" value="Leu-rich_rpt"/>
</dbReference>
<dbReference type="InterPro" id="IPR003591">
    <property type="entry name" value="Leu-rich_rpt_typical-subtyp"/>
</dbReference>
<dbReference type="PaxDb" id="8355-A0A1L8GUS2"/>
<keyword evidence="6" id="KW-0272">Extracellular matrix</keyword>
<keyword evidence="15" id="KW-1185">Reference proteome</keyword>
<organism evidence="15 16">
    <name type="scientific">Xenopus laevis</name>
    <name type="common">African clawed frog</name>
    <dbReference type="NCBI Taxonomy" id="8355"/>
    <lineage>
        <taxon>Eukaryota</taxon>
        <taxon>Metazoa</taxon>
        <taxon>Chordata</taxon>
        <taxon>Craniata</taxon>
        <taxon>Vertebrata</taxon>
        <taxon>Euteleostomi</taxon>
        <taxon>Amphibia</taxon>
        <taxon>Batrachia</taxon>
        <taxon>Anura</taxon>
        <taxon>Pipoidea</taxon>
        <taxon>Pipidae</taxon>
        <taxon>Xenopodinae</taxon>
        <taxon>Xenopus</taxon>
        <taxon>Xenopus</taxon>
    </lineage>
</organism>
<evidence type="ECO:0000313" key="17">
    <source>
        <dbReference type="Xenbase" id="XB-GENE-17333707"/>
    </source>
</evidence>
<keyword evidence="11" id="KW-0654">Proteoglycan</keyword>
<dbReference type="PROSITE" id="PS51450">
    <property type="entry name" value="LRR"/>
    <property type="match status" value="1"/>
</dbReference>
<dbReference type="CTD" id="108713179"/>
<dbReference type="AlphaFoldDB" id="A0A1L8GUS2"/>
<evidence type="ECO:0000259" key="14">
    <source>
        <dbReference type="SMART" id="SM00013"/>
    </source>
</evidence>
<dbReference type="KEGG" id="xla:108713179"/>
<evidence type="ECO:0000256" key="4">
    <source>
        <dbReference type="ARBA" id="ARBA00013370"/>
    </source>
</evidence>
<dbReference type="PANTHER" id="PTHR45712">
    <property type="entry name" value="AGAP008170-PA"/>
    <property type="match status" value="1"/>
</dbReference>
<accession>A0A1L8GUS2</accession>
<evidence type="ECO:0000256" key="10">
    <source>
        <dbReference type="ARBA" id="ARBA00022737"/>
    </source>
</evidence>
<comment type="subunit">
    <text evidence="3">Binds to laminin.</text>
</comment>
<dbReference type="SMART" id="SM00369">
    <property type="entry name" value="LRR_TYP"/>
    <property type="match status" value="8"/>
</dbReference>
<evidence type="ECO:0000313" key="16">
    <source>
        <dbReference type="RefSeq" id="XP_018111513.1"/>
    </source>
</evidence>
<dbReference type="Pfam" id="PF01462">
    <property type="entry name" value="LRRNT"/>
    <property type="match status" value="1"/>
</dbReference>